<dbReference type="GO" id="GO:0008061">
    <property type="term" value="F:chitin binding"/>
    <property type="evidence" value="ECO:0007669"/>
    <property type="project" value="InterPro"/>
</dbReference>
<dbReference type="SUPFAM" id="SSF54106">
    <property type="entry name" value="LysM domain"/>
    <property type="match status" value="2"/>
</dbReference>
<keyword evidence="1" id="KW-0378">Hydrolase</keyword>
<dbReference type="SUPFAM" id="SSF51445">
    <property type="entry name" value="(Trans)glycosidases"/>
    <property type="match status" value="1"/>
</dbReference>
<dbReference type="InterPro" id="IPR036779">
    <property type="entry name" value="LysM_dom_sf"/>
</dbReference>
<reference evidence="5" key="1">
    <citation type="submission" date="2015-02" db="EMBL/GenBank/DDBJ databases">
        <title>Genome Assembly of Bacillaceae bacterium MTCC 8252.</title>
        <authorList>
            <person name="Verma A."/>
            <person name="Khatri I."/>
            <person name="Mual P."/>
            <person name="Subramanian S."/>
            <person name="Krishnamurthi S."/>
        </authorList>
    </citation>
    <scope>NUCLEOTIDE SEQUENCE [LARGE SCALE GENOMIC DNA]</scope>
    <source>
        <strain evidence="5">MTCC 8252</strain>
    </source>
</reference>
<dbReference type="CDD" id="cd02874">
    <property type="entry name" value="GH18_CFLE_spore_hydrolase"/>
    <property type="match status" value="1"/>
</dbReference>
<accession>A0A0F5IBL1</accession>
<protein>
    <submittedName>
        <fullName evidence="5">Spore cortex-lytic enzyme, N-acetylglucosaminidase SleL</fullName>
    </submittedName>
</protein>
<dbReference type="InterPro" id="IPR017853">
    <property type="entry name" value="GH"/>
</dbReference>
<feature type="domain" description="GH18" evidence="4">
    <location>
        <begin position="105"/>
        <end position="421"/>
    </location>
</feature>
<dbReference type="RefSeq" id="WP_040048192.1">
    <property type="nucleotide sequence ID" value="NZ_JWIR02000007.1"/>
</dbReference>
<dbReference type="EMBL" id="JWIR02000007">
    <property type="protein sequence ID" value="KKB42853.1"/>
    <property type="molecule type" value="Genomic_DNA"/>
</dbReference>
<dbReference type="GO" id="GO:0070492">
    <property type="term" value="F:oligosaccharide binding"/>
    <property type="evidence" value="ECO:0007669"/>
    <property type="project" value="TreeGrafter"/>
</dbReference>
<dbReference type="SMART" id="SM00257">
    <property type="entry name" value="LysM"/>
    <property type="match status" value="2"/>
</dbReference>
<name>A0A0F5IBL1_BACTR</name>
<dbReference type="Pfam" id="PF01476">
    <property type="entry name" value="LysM"/>
    <property type="match status" value="2"/>
</dbReference>
<dbReference type="OrthoDB" id="9769314at2"/>
<keyword evidence="6" id="KW-1185">Reference proteome</keyword>
<evidence type="ECO:0000256" key="2">
    <source>
        <dbReference type="ARBA" id="ARBA00023295"/>
    </source>
</evidence>
<dbReference type="STRING" id="1221996.QY95_03326"/>
<keyword evidence="2" id="KW-0326">Glycosidase</keyword>
<dbReference type="PROSITE" id="PS51782">
    <property type="entry name" value="LYSM"/>
    <property type="match status" value="2"/>
</dbReference>
<organism evidence="5 6">
    <name type="scientific">Bacillus thermotolerans</name>
    <name type="common">Quasibacillus thermotolerans</name>
    <dbReference type="NCBI Taxonomy" id="1221996"/>
    <lineage>
        <taxon>Bacteria</taxon>
        <taxon>Bacillati</taxon>
        <taxon>Bacillota</taxon>
        <taxon>Bacilli</taxon>
        <taxon>Bacillales</taxon>
        <taxon>Bacillaceae</taxon>
        <taxon>Bacillus</taxon>
    </lineage>
</organism>
<dbReference type="Pfam" id="PF00704">
    <property type="entry name" value="Glyco_hydro_18"/>
    <property type="match status" value="1"/>
</dbReference>
<proteinExistence type="predicted"/>
<comment type="caution">
    <text evidence="5">The sequence shown here is derived from an EMBL/GenBank/DDBJ whole genome shotgun (WGS) entry which is preliminary data.</text>
</comment>
<dbReference type="PANTHER" id="PTHR46066">
    <property type="entry name" value="CHITINASE DOMAIN-CONTAINING PROTEIN 1 FAMILY MEMBER"/>
    <property type="match status" value="1"/>
</dbReference>
<dbReference type="GO" id="GO:0016798">
    <property type="term" value="F:hydrolase activity, acting on glycosyl bonds"/>
    <property type="evidence" value="ECO:0007669"/>
    <property type="project" value="UniProtKB-KW"/>
</dbReference>
<dbReference type="Gene3D" id="3.10.350.10">
    <property type="entry name" value="LysM domain"/>
    <property type="match status" value="2"/>
</dbReference>
<dbReference type="SMART" id="SM00636">
    <property type="entry name" value="Glyco_18"/>
    <property type="match status" value="1"/>
</dbReference>
<dbReference type="CDD" id="cd00118">
    <property type="entry name" value="LysM"/>
    <property type="match status" value="2"/>
</dbReference>
<dbReference type="InterPro" id="IPR029070">
    <property type="entry name" value="Chitinase_insertion_sf"/>
</dbReference>
<dbReference type="GO" id="GO:0012505">
    <property type="term" value="C:endomembrane system"/>
    <property type="evidence" value="ECO:0007669"/>
    <property type="project" value="TreeGrafter"/>
</dbReference>
<dbReference type="GO" id="GO:0005975">
    <property type="term" value="P:carbohydrate metabolic process"/>
    <property type="evidence" value="ECO:0007669"/>
    <property type="project" value="InterPro"/>
</dbReference>
<sequence length="421" mass="47583">MTIHTVRQGDTVWKIANMYQVPISTIMQVNGLMSGALVPGLHLYIPDNRLPERFYQVKAGDTLSQFAETFASTVPLILAANPGIAPNELPVGGHLVIPTNQRYTMQTLVFMDAYAGTPYTEKLRELAGSITYLAVFTYSFTRAGDLIEAEDEEILAACRENNIRPLMVMSNYEENNFSAELAAAILHAEPRTVLINNIAETIEEKGYAGVSIDFEFVPPERRQDFTAFLKELKQKLGSRILQINAHAKTDDFPENRLTGFLDYAAIGEIADITAVMTIDYGYAAGPPDPIAPIWWVEEVLNYATSQISSRKLMMAMSLYGYDWTLPVQAETNAEMISVLDAQNRAIASGVPIQYDERAQSPHYRYRRGQAEHAVFFEDIQSVRAKYQLLQEYNLLGTTYWRLRFSFPQNWAYVERNIQVEK</sequence>
<dbReference type="Proteomes" id="UP000031563">
    <property type="component" value="Unassembled WGS sequence"/>
</dbReference>
<dbReference type="Gene3D" id="3.10.50.10">
    <property type="match status" value="1"/>
</dbReference>
<dbReference type="InterPro" id="IPR011583">
    <property type="entry name" value="Chitinase_II/V-like_cat"/>
</dbReference>
<dbReference type="Gene3D" id="3.20.20.80">
    <property type="entry name" value="Glycosidases"/>
    <property type="match status" value="1"/>
</dbReference>
<dbReference type="InterPro" id="IPR018392">
    <property type="entry name" value="LysM"/>
</dbReference>
<dbReference type="PROSITE" id="PS51910">
    <property type="entry name" value="GH18_2"/>
    <property type="match status" value="1"/>
</dbReference>
<feature type="domain" description="LysM" evidence="3">
    <location>
        <begin position="2"/>
        <end position="45"/>
    </location>
</feature>
<dbReference type="InterPro" id="IPR001223">
    <property type="entry name" value="Glyco_hydro18_cat"/>
</dbReference>
<feature type="domain" description="LysM" evidence="3">
    <location>
        <begin position="53"/>
        <end position="97"/>
    </location>
</feature>
<evidence type="ECO:0000259" key="4">
    <source>
        <dbReference type="PROSITE" id="PS51910"/>
    </source>
</evidence>
<dbReference type="PANTHER" id="PTHR46066:SF2">
    <property type="entry name" value="CHITINASE DOMAIN-CONTAINING PROTEIN 1"/>
    <property type="match status" value="1"/>
</dbReference>
<evidence type="ECO:0000313" key="6">
    <source>
        <dbReference type="Proteomes" id="UP000031563"/>
    </source>
</evidence>
<evidence type="ECO:0000256" key="1">
    <source>
        <dbReference type="ARBA" id="ARBA00022801"/>
    </source>
</evidence>
<dbReference type="InterPro" id="IPR041704">
    <property type="entry name" value="CFLE_GH18"/>
</dbReference>
<gene>
    <name evidence="5" type="ORF">QY95_03326</name>
</gene>
<dbReference type="AlphaFoldDB" id="A0A0F5IBL1"/>
<evidence type="ECO:0000313" key="5">
    <source>
        <dbReference type="EMBL" id="KKB42853.1"/>
    </source>
</evidence>
<evidence type="ECO:0000259" key="3">
    <source>
        <dbReference type="PROSITE" id="PS51782"/>
    </source>
</evidence>